<gene>
    <name evidence="1" type="ORF">HXK21_08395</name>
</gene>
<comment type="caution">
    <text evidence="1">The sequence shown here is derived from an EMBL/GenBank/DDBJ whole genome shotgun (WGS) entry which is preliminary data.</text>
</comment>
<sequence length="133" mass="15576">MKYVIKPYEGVNDYKFGSSLEEILSKAEKDFKKVDKGLLVKLYSDDLSLVFENNRLVEISVVENKGVELYYNEYNLFCCKNIIDKLKGSFSCIQKYGFTIFNSVGIAFSEFQEDERERTVTIYSPHYWDDIIN</sequence>
<protein>
    <submittedName>
        <fullName evidence="1">Thymidylate kinase</fullName>
    </submittedName>
</protein>
<dbReference type="GO" id="GO:0016301">
    <property type="term" value="F:kinase activity"/>
    <property type="evidence" value="ECO:0007669"/>
    <property type="project" value="UniProtKB-KW"/>
</dbReference>
<name>A0A929RXB3_9BACT</name>
<evidence type="ECO:0000313" key="1">
    <source>
        <dbReference type="EMBL" id="MBF0971043.1"/>
    </source>
</evidence>
<proteinExistence type="predicted"/>
<keyword evidence="1" id="KW-0418">Kinase</keyword>
<organism evidence="1 2">
    <name type="scientific">Alloprevotella tannerae</name>
    <dbReference type="NCBI Taxonomy" id="76122"/>
    <lineage>
        <taxon>Bacteria</taxon>
        <taxon>Pseudomonadati</taxon>
        <taxon>Bacteroidota</taxon>
        <taxon>Bacteroidia</taxon>
        <taxon>Bacteroidales</taxon>
        <taxon>Prevotellaceae</taxon>
        <taxon>Alloprevotella</taxon>
    </lineage>
</organism>
<dbReference type="EMBL" id="JABZGR010000035">
    <property type="protein sequence ID" value="MBF0971043.1"/>
    <property type="molecule type" value="Genomic_DNA"/>
</dbReference>
<dbReference type="RefSeq" id="WP_303764635.1">
    <property type="nucleotide sequence ID" value="NZ_JABZGR010000035.1"/>
</dbReference>
<reference evidence="1" key="1">
    <citation type="submission" date="2020-04" db="EMBL/GenBank/DDBJ databases">
        <title>Deep metagenomics examines the oral microbiome during advanced dental caries in children, revealing novel taxa and co-occurrences with host molecules.</title>
        <authorList>
            <person name="Baker J.L."/>
            <person name="Morton J.T."/>
            <person name="Dinis M."/>
            <person name="Alvarez R."/>
            <person name="Tran N.C."/>
            <person name="Knight R."/>
            <person name="Edlund A."/>
        </authorList>
    </citation>
    <scope>NUCLEOTIDE SEQUENCE</scope>
    <source>
        <strain evidence="1">JCVI_34_bin.1</strain>
    </source>
</reference>
<evidence type="ECO:0000313" key="2">
    <source>
        <dbReference type="Proteomes" id="UP000704068"/>
    </source>
</evidence>
<accession>A0A929RXB3</accession>
<dbReference type="AlphaFoldDB" id="A0A929RXB3"/>
<keyword evidence="1" id="KW-0808">Transferase</keyword>
<dbReference type="Proteomes" id="UP000704068">
    <property type="component" value="Unassembled WGS sequence"/>
</dbReference>